<reference evidence="3" key="1">
    <citation type="submission" date="2016-10" db="EMBL/GenBank/DDBJ databases">
        <authorList>
            <person name="Varghese N."/>
            <person name="Submissions S."/>
        </authorList>
    </citation>
    <scope>NUCLEOTIDE SEQUENCE [LARGE SCALE GENOMIC DNA]</scope>
    <source>
        <strain evidence="3">BS3782</strain>
    </source>
</reference>
<evidence type="ECO:0000313" key="2">
    <source>
        <dbReference type="EMBL" id="SDS09995.1"/>
    </source>
</evidence>
<name>A0A1H1PG58_9PSED</name>
<dbReference type="AlphaFoldDB" id="A0A1H1PG58"/>
<gene>
    <name evidence="2" type="ORF">SAMN04490191_0691</name>
</gene>
<dbReference type="PANTHER" id="PTHR30595:SF6">
    <property type="entry name" value="SCHLAFEN ALBA-2 DOMAIN-CONTAINING PROTEIN"/>
    <property type="match status" value="1"/>
</dbReference>
<dbReference type="Proteomes" id="UP000182814">
    <property type="component" value="Chromosome I"/>
</dbReference>
<dbReference type="Pfam" id="PF13749">
    <property type="entry name" value="HATPase_c_4"/>
    <property type="match status" value="1"/>
</dbReference>
<feature type="domain" description="Schlafen AlbA-2" evidence="1">
    <location>
        <begin position="24"/>
        <end position="144"/>
    </location>
</feature>
<proteinExistence type="predicted"/>
<evidence type="ECO:0000313" key="3">
    <source>
        <dbReference type="Proteomes" id="UP000182814"/>
    </source>
</evidence>
<keyword evidence="2" id="KW-0378">Hydrolase</keyword>
<dbReference type="InterPro" id="IPR038475">
    <property type="entry name" value="RecG_C_sf"/>
</dbReference>
<keyword evidence="2" id="KW-0067">ATP-binding</keyword>
<keyword evidence="3" id="KW-1185">Reference proteome</keyword>
<protein>
    <submittedName>
        <fullName evidence="2">ATP-dependent DNA helicase RecG</fullName>
    </submittedName>
</protein>
<sequence>MWPGNPVNELTLQNYLRGKYPKENTACEWKEFKNLTHAVSGRKGADIASYLSAIANMAGGHLVIGVQDCSLHIVGVQQLHDYTPENIRQRLLGRCCNLNSEGFCIESFTTSDTGKTVWVFHIPKHRPRLPVYAHDKAWQRLDDALTEMRQERLEAILNEPIDIQDWSAQTVLGATHADLDEQAVDVARQKFAEKHRNASFAEDIQTWDLATFLDKAKLTIQGCITHSALLLVGKREASHFLPTLAQITWKLAGEEQAYEHFGLPFLLTTTQVLHRIRNIDYKLFPQNQLLATEVSKYDTRVILEALHNCIAHQDYQLRSRIMVVERVDRLVFENAGGFYEGEPEDYFSGEHTPSRYRNPWLTQAMVGLNMIDTMGFGISTMTLSQRSRYFPLPDYSKSKENKVVLEIYGNVIDENYTRLLLENQDLPLNTVMLLDRVQKRQPITENAAVLLRKQGLIEGRKPNYYAAAQVARSTGNQSDYIRNRAFNDGYYKDLILDYLRQYGSASRIELVALILDKLSDALDEKQKQNKFRNLLHSMSTRDQSIEKSGSLHKGRWILRSFTDAIP</sequence>
<dbReference type="PANTHER" id="PTHR30595">
    <property type="entry name" value="GLPR-RELATED TRANSCRIPTIONAL REPRESSOR"/>
    <property type="match status" value="1"/>
</dbReference>
<dbReference type="Gene3D" id="3.30.565.60">
    <property type="match status" value="1"/>
</dbReference>
<dbReference type="Pfam" id="PF04326">
    <property type="entry name" value="SLFN_AlbA_2"/>
    <property type="match status" value="1"/>
</dbReference>
<evidence type="ECO:0000259" key="1">
    <source>
        <dbReference type="Pfam" id="PF04326"/>
    </source>
</evidence>
<keyword evidence="2" id="KW-0547">Nucleotide-binding</keyword>
<keyword evidence="2" id="KW-0347">Helicase</keyword>
<dbReference type="EMBL" id="LT629746">
    <property type="protein sequence ID" value="SDS09995.1"/>
    <property type="molecule type" value="Genomic_DNA"/>
</dbReference>
<organism evidence="2 3">
    <name type="scientific">Pseudomonas lini</name>
    <dbReference type="NCBI Taxonomy" id="163011"/>
    <lineage>
        <taxon>Bacteria</taxon>
        <taxon>Pseudomonadati</taxon>
        <taxon>Pseudomonadota</taxon>
        <taxon>Gammaproteobacteria</taxon>
        <taxon>Pseudomonadales</taxon>
        <taxon>Pseudomonadaceae</taxon>
        <taxon>Pseudomonas</taxon>
    </lineage>
</organism>
<dbReference type="InterPro" id="IPR038461">
    <property type="entry name" value="Schlafen_AlbA_2_dom_sf"/>
</dbReference>
<dbReference type="Gene3D" id="3.30.950.30">
    <property type="entry name" value="Schlafen, AAA domain"/>
    <property type="match status" value="1"/>
</dbReference>
<dbReference type="GO" id="GO:0004386">
    <property type="term" value="F:helicase activity"/>
    <property type="evidence" value="ECO:0007669"/>
    <property type="project" value="UniProtKB-KW"/>
</dbReference>
<accession>A0A1H1PG58</accession>
<dbReference type="InterPro" id="IPR007421">
    <property type="entry name" value="Schlafen_AlbA_2_dom"/>
</dbReference>